<dbReference type="GO" id="GO:0032040">
    <property type="term" value="C:small-subunit processome"/>
    <property type="evidence" value="ECO:0007669"/>
    <property type="project" value="TreeGrafter"/>
</dbReference>
<dbReference type="SUPFAM" id="SSF50978">
    <property type="entry name" value="WD40 repeat-like"/>
    <property type="match status" value="2"/>
</dbReference>
<dbReference type="EMBL" id="JADGJH010001612">
    <property type="protein sequence ID" value="KAJ3111625.1"/>
    <property type="molecule type" value="Genomic_DNA"/>
</dbReference>
<sequence length="815" mass="89098">MAYIPANDSLGVSRPLFACVRANGNIEIWDPVYWQLERTIPGIVGGGAIESIVWVLPDENEDDDEDDDDEDLQLETSKDKNKQNKKNKEKRVPLLVTGGLDGMVTLWDISTLTAVSRVESGGGAVWSVAVNELGGSFLALGCEDGAVRIIRVACDFSSGRDSTYALVRASSAASSVSLSGSRVLAVAFQPSKLKQQKPENGEKLEKTDKNLAFTVAAGSADSCIRLYGFSSTSSSNSMYSSRLISRLSVDSTPNNNTLVWSITYLPNGCLVSGDSLGAVCFWDTTSGNNAVLIKSFKAHQADVLCLVANAKGDTVFSSGVDRRVLQFRLIENTSAVSYMKAQKQKRTSPSAAASKIWVLSGDRRFHSHDVRALALCETKPIDCLVSGGIDASLIVTKTIANYPECKQIRQSTFPQKPIVSLATDNTARLVLARFDDHVKLWQLGRVAADQVEDGKSLVGRNRLDLVKNERLLADIKIKCVTNLTASAISPNGMLIAVSDLFATRLFRVSADRFPHSSTITRLKKFQSPELIPGSLAIQFSADSKTLILAGTDSIIRIIDVSNNEFSLVAAFTEHLYEHKAGKNSIGRGVKRELVDSLAISQDNQWLATADLANNIFIFNLDNLKLHTTLPHVKAMHTSIAFNSNSANLTVTLASNEILVYDVEHARLSPWSRQNSHMLPEKFLNRTDIIMGTESSSAIPNKLVVWGPEYICSIDTSVQLAKDVKSKNKRKYDGGKKTATAVNGKFMDDNNTDNENEEQDDSSKNGKQGFSMQFNYGPMMFFGLLSGGREAVVVERPILSVIEALPMSFYRRKYAT</sequence>
<dbReference type="GO" id="GO:0000462">
    <property type="term" value="P:maturation of SSU-rRNA from tricistronic rRNA transcript (SSU-rRNA, 5.8S rRNA, LSU-rRNA)"/>
    <property type="evidence" value="ECO:0007669"/>
    <property type="project" value="InterPro"/>
</dbReference>
<evidence type="ECO:0000256" key="1">
    <source>
        <dbReference type="PROSITE-ProRule" id="PRU00221"/>
    </source>
</evidence>
<accession>A0AAD5SVI6</accession>
<gene>
    <name evidence="3" type="primary">UTP4</name>
    <name evidence="3" type="ORF">HK100_002628</name>
</gene>
<dbReference type="Pfam" id="PF00400">
    <property type="entry name" value="WD40"/>
    <property type="match status" value="1"/>
</dbReference>
<dbReference type="InterPro" id="IPR015943">
    <property type="entry name" value="WD40/YVTN_repeat-like_dom_sf"/>
</dbReference>
<reference evidence="3" key="1">
    <citation type="submission" date="2020-05" db="EMBL/GenBank/DDBJ databases">
        <title>Phylogenomic resolution of chytrid fungi.</title>
        <authorList>
            <person name="Stajich J.E."/>
            <person name="Amses K."/>
            <person name="Simmons R."/>
            <person name="Seto K."/>
            <person name="Myers J."/>
            <person name="Bonds A."/>
            <person name="Quandt C.A."/>
            <person name="Barry K."/>
            <person name="Liu P."/>
            <person name="Grigoriev I."/>
            <person name="Longcore J.E."/>
            <person name="James T.Y."/>
        </authorList>
    </citation>
    <scope>NUCLEOTIDE SEQUENCE</scope>
    <source>
        <strain evidence="3">JEL0513</strain>
    </source>
</reference>
<feature type="repeat" description="WD" evidence="1">
    <location>
        <begin position="94"/>
        <end position="117"/>
    </location>
</feature>
<dbReference type="SUPFAM" id="SSF50960">
    <property type="entry name" value="TolB, C-terminal domain"/>
    <property type="match status" value="1"/>
</dbReference>
<dbReference type="InterPro" id="IPR046351">
    <property type="entry name" value="UTP4"/>
</dbReference>
<name>A0AAD5SVI6_9FUNG</name>
<dbReference type="InterPro" id="IPR036322">
    <property type="entry name" value="WD40_repeat_dom_sf"/>
</dbReference>
<keyword evidence="4" id="KW-1185">Reference proteome</keyword>
<proteinExistence type="predicted"/>
<dbReference type="Gene3D" id="2.130.10.10">
    <property type="entry name" value="YVTN repeat-like/Quinoprotein amine dehydrogenase"/>
    <property type="match status" value="3"/>
</dbReference>
<dbReference type="PANTHER" id="PTHR44163">
    <property type="entry name" value="U3 SMALL NUCLEOLAR RNA-ASSOCIATED PROTEIN 4 HOMOLOG"/>
    <property type="match status" value="1"/>
</dbReference>
<evidence type="ECO:0000256" key="2">
    <source>
        <dbReference type="SAM" id="MobiDB-lite"/>
    </source>
</evidence>
<dbReference type="AlphaFoldDB" id="A0AAD5SVI6"/>
<organism evidence="3 4">
    <name type="scientific">Physocladia obscura</name>
    <dbReference type="NCBI Taxonomy" id="109957"/>
    <lineage>
        <taxon>Eukaryota</taxon>
        <taxon>Fungi</taxon>
        <taxon>Fungi incertae sedis</taxon>
        <taxon>Chytridiomycota</taxon>
        <taxon>Chytridiomycota incertae sedis</taxon>
        <taxon>Chytridiomycetes</taxon>
        <taxon>Chytridiales</taxon>
        <taxon>Chytriomycetaceae</taxon>
        <taxon>Physocladia</taxon>
    </lineage>
</organism>
<dbReference type="PANTHER" id="PTHR44163:SF1">
    <property type="entry name" value="U3 SMALL NUCLEOLAR RNA-ASSOCIATED PROTEIN 4 HOMOLOG"/>
    <property type="match status" value="1"/>
</dbReference>
<protein>
    <submittedName>
        <fullName evidence="3">U3 small nucleolar RNA-associated protein</fullName>
    </submittedName>
</protein>
<dbReference type="GO" id="GO:0034455">
    <property type="term" value="C:t-UTP complex"/>
    <property type="evidence" value="ECO:0007669"/>
    <property type="project" value="TreeGrafter"/>
</dbReference>
<feature type="compositionally biased region" description="Acidic residues" evidence="2">
    <location>
        <begin position="749"/>
        <end position="759"/>
    </location>
</feature>
<feature type="region of interest" description="Disordered" evidence="2">
    <location>
        <begin position="740"/>
        <end position="768"/>
    </location>
</feature>
<dbReference type="GO" id="GO:0003723">
    <property type="term" value="F:RNA binding"/>
    <property type="evidence" value="ECO:0007669"/>
    <property type="project" value="TreeGrafter"/>
</dbReference>
<dbReference type="Proteomes" id="UP001211907">
    <property type="component" value="Unassembled WGS sequence"/>
</dbReference>
<comment type="caution">
    <text evidence="3">The sequence shown here is derived from an EMBL/GenBank/DDBJ whole genome shotgun (WGS) entry which is preliminary data.</text>
</comment>
<dbReference type="PROSITE" id="PS50082">
    <property type="entry name" value="WD_REPEATS_2"/>
    <property type="match status" value="1"/>
</dbReference>
<dbReference type="InterPro" id="IPR001680">
    <property type="entry name" value="WD40_rpt"/>
</dbReference>
<dbReference type="SMART" id="SM00320">
    <property type="entry name" value="WD40"/>
    <property type="match status" value="10"/>
</dbReference>
<feature type="region of interest" description="Disordered" evidence="2">
    <location>
        <begin position="59"/>
        <end position="88"/>
    </location>
</feature>
<feature type="compositionally biased region" description="Acidic residues" evidence="2">
    <location>
        <begin position="59"/>
        <end position="73"/>
    </location>
</feature>
<keyword evidence="1" id="KW-0853">WD repeat</keyword>
<evidence type="ECO:0000313" key="3">
    <source>
        <dbReference type="EMBL" id="KAJ3111625.1"/>
    </source>
</evidence>
<dbReference type="GO" id="GO:0030686">
    <property type="term" value="C:90S preribosome"/>
    <property type="evidence" value="ECO:0007669"/>
    <property type="project" value="InterPro"/>
</dbReference>
<evidence type="ECO:0000313" key="4">
    <source>
        <dbReference type="Proteomes" id="UP001211907"/>
    </source>
</evidence>